<dbReference type="InterPro" id="IPR022907">
    <property type="entry name" value="VapC_family"/>
</dbReference>
<dbReference type="InterPro" id="IPR050556">
    <property type="entry name" value="Type_II_TA_system_RNase"/>
</dbReference>
<feature type="binding site" evidence="8">
    <location>
        <position position="5"/>
    </location>
    <ligand>
        <name>Mg(2+)</name>
        <dbReference type="ChEBI" id="CHEBI:18420"/>
    </ligand>
</feature>
<dbReference type="PANTHER" id="PTHR33653">
    <property type="entry name" value="RIBONUCLEASE VAPC2"/>
    <property type="match status" value="1"/>
</dbReference>
<keyword evidence="4 8" id="KW-0479">Metal-binding</keyword>
<dbReference type="EC" id="3.1.-.-" evidence="8"/>
<dbReference type="Gene3D" id="3.40.50.1010">
    <property type="entry name" value="5'-nuclease"/>
    <property type="match status" value="1"/>
</dbReference>
<protein>
    <recommendedName>
        <fullName evidence="8">Ribonuclease VapC</fullName>
        <shortName evidence="8">RNase VapC</shortName>
        <ecNumber evidence="8">3.1.-.-</ecNumber>
    </recommendedName>
    <alternativeName>
        <fullName evidence="8">Toxin VapC</fullName>
    </alternativeName>
</protein>
<keyword evidence="6 8" id="KW-0460">Magnesium</keyword>
<comment type="similarity">
    <text evidence="7 8">Belongs to the PINc/VapC protein family.</text>
</comment>
<dbReference type="HAMAP" id="MF_00265">
    <property type="entry name" value="VapC_Nob1"/>
    <property type="match status" value="1"/>
</dbReference>
<evidence type="ECO:0000256" key="6">
    <source>
        <dbReference type="ARBA" id="ARBA00022842"/>
    </source>
</evidence>
<evidence type="ECO:0000259" key="9">
    <source>
        <dbReference type="Pfam" id="PF01850"/>
    </source>
</evidence>
<sequence length="136" mass="14618">MILLDTNVVSELIKPQPAQKVVDWFNLRAPADLCICATTVMEMLSGVSRMPVGQNRTRVDQAVNAIIPRFQVLPFDEFAARSYAQLTERALGVGYNVTIGDGQIAAVAHSAGITTVATRDTGPFLAMGLAVIDPFV</sequence>
<evidence type="ECO:0000256" key="2">
    <source>
        <dbReference type="ARBA" id="ARBA00022649"/>
    </source>
</evidence>
<keyword evidence="5 8" id="KW-0378">Hydrolase</keyword>
<keyword evidence="3 8" id="KW-0540">Nuclease</keyword>
<feature type="domain" description="PIN" evidence="9">
    <location>
        <begin position="2"/>
        <end position="122"/>
    </location>
</feature>
<reference evidence="10 11" key="1">
    <citation type="submission" date="2024-03" db="EMBL/GenBank/DDBJ databases">
        <title>Novel species of the genus Variovorax.</title>
        <authorList>
            <person name="Liu Q."/>
            <person name="Xin Y.-H."/>
        </authorList>
    </citation>
    <scope>NUCLEOTIDE SEQUENCE [LARGE SCALE GENOMIC DNA]</scope>
    <source>
        <strain evidence="10 11">KACC 18900</strain>
    </source>
</reference>
<feature type="binding site" evidence="8">
    <location>
        <position position="101"/>
    </location>
    <ligand>
        <name>Mg(2+)</name>
        <dbReference type="ChEBI" id="CHEBI:18420"/>
    </ligand>
</feature>
<comment type="cofactor">
    <cofactor evidence="1 8">
        <name>Mg(2+)</name>
        <dbReference type="ChEBI" id="CHEBI:18420"/>
    </cofactor>
</comment>
<dbReference type="InterPro" id="IPR002716">
    <property type="entry name" value="PIN_dom"/>
</dbReference>
<comment type="function">
    <text evidence="8">Toxic component of a toxin-antitoxin (TA) system. An RNase.</text>
</comment>
<evidence type="ECO:0000256" key="4">
    <source>
        <dbReference type="ARBA" id="ARBA00022723"/>
    </source>
</evidence>
<accession>A0ABU8WYB0</accession>
<dbReference type="InterPro" id="IPR029060">
    <property type="entry name" value="PIN-like_dom_sf"/>
</dbReference>
<evidence type="ECO:0000256" key="7">
    <source>
        <dbReference type="ARBA" id="ARBA00038093"/>
    </source>
</evidence>
<dbReference type="SUPFAM" id="SSF88723">
    <property type="entry name" value="PIN domain-like"/>
    <property type="match status" value="1"/>
</dbReference>
<dbReference type="EMBL" id="JBBKZT010000046">
    <property type="protein sequence ID" value="MEJ8852521.1"/>
    <property type="molecule type" value="Genomic_DNA"/>
</dbReference>
<dbReference type="RefSeq" id="WP_340348468.1">
    <property type="nucleotide sequence ID" value="NZ_JBBKZT010000046.1"/>
</dbReference>
<keyword evidence="11" id="KW-1185">Reference proteome</keyword>
<comment type="caution">
    <text evidence="10">The sequence shown here is derived from an EMBL/GenBank/DDBJ whole genome shotgun (WGS) entry which is preliminary data.</text>
</comment>
<dbReference type="Proteomes" id="UP001385892">
    <property type="component" value="Unassembled WGS sequence"/>
</dbReference>
<gene>
    <name evidence="8" type="primary">vapC</name>
    <name evidence="10" type="ORF">WKW82_38305</name>
</gene>
<evidence type="ECO:0000313" key="11">
    <source>
        <dbReference type="Proteomes" id="UP001385892"/>
    </source>
</evidence>
<evidence type="ECO:0000256" key="1">
    <source>
        <dbReference type="ARBA" id="ARBA00001946"/>
    </source>
</evidence>
<dbReference type="Pfam" id="PF01850">
    <property type="entry name" value="PIN"/>
    <property type="match status" value="1"/>
</dbReference>
<keyword evidence="2 8" id="KW-1277">Toxin-antitoxin system</keyword>
<keyword evidence="8" id="KW-0800">Toxin</keyword>
<evidence type="ECO:0000256" key="8">
    <source>
        <dbReference type="HAMAP-Rule" id="MF_00265"/>
    </source>
</evidence>
<organism evidence="10 11">
    <name type="scientific">Variovorax rhizosphaerae</name>
    <dbReference type="NCBI Taxonomy" id="1836200"/>
    <lineage>
        <taxon>Bacteria</taxon>
        <taxon>Pseudomonadati</taxon>
        <taxon>Pseudomonadota</taxon>
        <taxon>Betaproteobacteria</taxon>
        <taxon>Burkholderiales</taxon>
        <taxon>Comamonadaceae</taxon>
        <taxon>Variovorax</taxon>
    </lineage>
</organism>
<evidence type="ECO:0000256" key="3">
    <source>
        <dbReference type="ARBA" id="ARBA00022722"/>
    </source>
</evidence>
<name>A0ABU8WYB0_9BURK</name>
<proteinExistence type="inferred from homology"/>
<evidence type="ECO:0000256" key="5">
    <source>
        <dbReference type="ARBA" id="ARBA00022801"/>
    </source>
</evidence>
<evidence type="ECO:0000313" key="10">
    <source>
        <dbReference type="EMBL" id="MEJ8852521.1"/>
    </source>
</evidence>
<dbReference type="PANTHER" id="PTHR33653:SF1">
    <property type="entry name" value="RIBONUCLEASE VAPC2"/>
    <property type="match status" value="1"/>
</dbReference>